<name>A0A1F5GQ24_9BACT</name>
<feature type="binding site" evidence="7">
    <location>
        <position position="131"/>
    </location>
    <ligand>
        <name>a 1,2-diacyl-sn-glycero-3-phospho-(1'-sn-glycerol)</name>
        <dbReference type="ChEBI" id="CHEBI:64716"/>
    </ligand>
</feature>
<sequence length="258" mass="29441">MIPSTFKIGFITFHFYGLIIVLAIYIGWYLAKKRASFYNISQKIFDDPILIIPLVSALLGARLYHVVDYWYVYSQQLISIIYVWEGGLGIWGGIAGAVFGFFLVSNIKKINFLPVLDLVAPSLLLGQAVGRIGNFINQEGFGPPTNLIWGVYINPDRRPDQFANFSRFHPTFFYEAILNAILLVILLVIAKKHRHPGQIFAYYLIFYSVSRFISEFWRIDTWMMGEVKIAHVVATIVFIIGIGILLYSMTSKNSKHLT</sequence>
<keyword evidence="3 7" id="KW-0808">Transferase</keyword>
<feature type="transmembrane region" description="Helical" evidence="7">
    <location>
        <begin position="199"/>
        <end position="217"/>
    </location>
</feature>
<feature type="transmembrane region" description="Helical" evidence="7">
    <location>
        <begin position="110"/>
        <end position="129"/>
    </location>
</feature>
<dbReference type="UniPathway" id="UPA00664"/>
<dbReference type="PANTHER" id="PTHR30589">
    <property type="entry name" value="PROLIPOPROTEIN DIACYLGLYCERYL TRANSFERASE"/>
    <property type="match status" value="1"/>
</dbReference>
<comment type="pathway">
    <text evidence="7">Protein modification; lipoprotein biosynthesis (diacylglyceryl transfer).</text>
</comment>
<dbReference type="HAMAP" id="MF_01147">
    <property type="entry name" value="Lgt"/>
    <property type="match status" value="1"/>
</dbReference>
<comment type="catalytic activity">
    <reaction evidence="7">
        <text>L-cysteinyl-[prolipoprotein] + a 1,2-diacyl-sn-glycero-3-phospho-(1'-sn-glycerol) = an S-1,2-diacyl-sn-glyceryl-L-cysteinyl-[prolipoprotein] + sn-glycerol 1-phosphate + H(+)</text>
        <dbReference type="Rhea" id="RHEA:56712"/>
        <dbReference type="Rhea" id="RHEA-COMP:14679"/>
        <dbReference type="Rhea" id="RHEA-COMP:14680"/>
        <dbReference type="ChEBI" id="CHEBI:15378"/>
        <dbReference type="ChEBI" id="CHEBI:29950"/>
        <dbReference type="ChEBI" id="CHEBI:57685"/>
        <dbReference type="ChEBI" id="CHEBI:64716"/>
        <dbReference type="ChEBI" id="CHEBI:140658"/>
        <dbReference type="EC" id="2.5.1.145"/>
    </reaction>
</comment>
<evidence type="ECO:0000256" key="6">
    <source>
        <dbReference type="ARBA" id="ARBA00023136"/>
    </source>
</evidence>
<feature type="transmembrane region" description="Helical" evidence="7">
    <location>
        <begin position="49"/>
        <end position="67"/>
    </location>
</feature>
<gene>
    <name evidence="7" type="primary">lgt</name>
    <name evidence="8" type="ORF">A3A48_01390</name>
</gene>
<dbReference type="InterPro" id="IPR001640">
    <property type="entry name" value="Lgt"/>
</dbReference>
<evidence type="ECO:0000256" key="4">
    <source>
        <dbReference type="ARBA" id="ARBA00022692"/>
    </source>
</evidence>
<keyword evidence="2 7" id="KW-1003">Cell membrane</keyword>
<dbReference type="GO" id="GO:0005886">
    <property type="term" value="C:plasma membrane"/>
    <property type="evidence" value="ECO:0007669"/>
    <property type="project" value="UniProtKB-SubCell"/>
</dbReference>
<feature type="transmembrane region" description="Helical" evidence="7">
    <location>
        <begin position="6"/>
        <end position="28"/>
    </location>
</feature>
<dbReference type="STRING" id="1797724.A3A48_01390"/>
<protein>
    <recommendedName>
        <fullName evidence="7">Phosphatidylglycerol--prolipoprotein diacylglyceryl transferase</fullName>
        <ecNumber evidence="7">2.5.1.145</ecNumber>
    </recommendedName>
</protein>
<evidence type="ECO:0000256" key="1">
    <source>
        <dbReference type="ARBA" id="ARBA00007150"/>
    </source>
</evidence>
<dbReference type="EMBL" id="MFBN01000057">
    <property type="protein sequence ID" value="OGD93867.1"/>
    <property type="molecule type" value="Genomic_DNA"/>
</dbReference>
<organism evidence="8 9">
    <name type="scientific">Candidatus Curtissbacteria bacterium RIFCSPLOWO2_01_FULL_37_9</name>
    <dbReference type="NCBI Taxonomy" id="1797724"/>
    <lineage>
        <taxon>Bacteria</taxon>
        <taxon>Candidatus Curtissiibacteriota</taxon>
    </lineage>
</organism>
<proteinExistence type="inferred from homology"/>
<dbReference type="EC" id="2.5.1.145" evidence="7"/>
<dbReference type="PROSITE" id="PS01311">
    <property type="entry name" value="LGT"/>
    <property type="match status" value="1"/>
</dbReference>
<keyword evidence="8" id="KW-0449">Lipoprotein</keyword>
<evidence type="ECO:0000313" key="8">
    <source>
        <dbReference type="EMBL" id="OGD93867.1"/>
    </source>
</evidence>
<dbReference type="PANTHER" id="PTHR30589:SF0">
    <property type="entry name" value="PHOSPHATIDYLGLYCEROL--PROLIPOPROTEIN DIACYLGLYCERYL TRANSFERASE"/>
    <property type="match status" value="1"/>
</dbReference>
<dbReference type="GO" id="GO:0008961">
    <property type="term" value="F:phosphatidylglycerol-prolipoprotein diacylglyceryl transferase activity"/>
    <property type="evidence" value="ECO:0007669"/>
    <property type="project" value="UniProtKB-UniRule"/>
</dbReference>
<feature type="transmembrane region" description="Helical" evidence="7">
    <location>
        <begin position="229"/>
        <end position="247"/>
    </location>
</feature>
<feature type="transmembrane region" description="Helical" evidence="7">
    <location>
        <begin position="172"/>
        <end position="190"/>
    </location>
</feature>
<comment type="subcellular location">
    <subcellularLocation>
        <location evidence="7">Cell membrane</location>
        <topology evidence="7">Multi-pass membrane protein</topology>
    </subcellularLocation>
</comment>
<evidence type="ECO:0000256" key="5">
    <source>
        <dbReference type="ARBA" id="ARBA00022989"/>
    </source>
</evidence>
<feature type="transmembrane region" description="Helical" evidence="7">
    <location>
        <begin position="79"/>
        <end position="103"/>
    </location>
</feature>
<dbReference type="Proteomes" id="UP000178336">
    <property type="component" value="Unassembled WGS sequence"/>
</dbReference>
<keyword evidence="4 7" id="KW-0812">Transmembrane</keyword>
<dbReference type="AlphaFoldDB" id="A0A1F5GQ24"/>
<comment type="function">
    <text evidence="7">Catalyzes the transfer of the diacylglyceryl group from phosphatidylglycerol to the sulfhydryl group of the N-terminal cysteine of a prolipoprotein, the first step in the formation of mature lipoproteins.</text>
</comment>
<accession>A0A1F5GQ24</accession>
<keyword evidence="6 7" id="KW-0472">Membrane</keyword>
<evidence type="ECO:0000256" key="7">
    <source>
        <dbReference type="HAMAP-Rule" id="MF_01147"/>
    </source>
</evidence>
<comment type="similarity">
    <text evidence="1 7">Belongs to the Lgt family.</text>
</comment>
<evidence type="ECO:0000256" key="3">
    <source>
        <dbReference type="ARBA" id="ARBA00022679"/>
    </source>
</evidence>
<reference evidence="8 9" key="1">
    <citation type="journal article" date="2016" name="Nat. Commun.">
        <title>Thousands of microbial genomes shed light on interconnected biogeochemical processes in an aquifer system.</title>
        <authorList>
            <person name="Anantharaman K."/>
            <person name="Brown C.T."/>
            <person name="Hug L.A."/>
            <person name="Sharon I."/>
            <person name="Castelle C.J."/>
            <person name="Probst A.J."/>
            <person name="Thomas B.C."/>
            <person name="Singh A."/>
            <person name="Wilkins M.J."/>
            <person name="Karaoz U."/>
            <person name="Brodie E.L."/>
            <person name="Williams K.H."/>
            <person name="Hubbard S.S."/>
            <person name="Banfield J.F."/>
        </authorList>
    </citation>
    <scope>NUCLEOTIDE SEQUENCE [LARGE SCALE GENOMIC DNA]</scope>
</reference>
<comment type="caution">
    <text evidence="8">The sequence shown here is derived from an EMBL/GenBank/DDBJ whole genome shotgun (WGS) entry which is preliminary data.</text>
</comment>
<evidence type="ECO:0000313" key="9">
    <source>
        <dbReference type="Proteomes" id="UP000178336"/>
    </source>
</evidence>
<keyword evidence="5 7" id="KW-1133">Transmembrane helix</keyword>
<dbReference type="Pfam" id="PF01790">
    <property type="entry name" value="LGT"/>
    <property type="match status" value="1"/>
</dbReference>
<evidence type="ECO:0000256" key="2">
    <source>
        <dbReference type="ARBA" id="ARBA00022475"/>
    </source>
</evidence>
<dbReference type="NCBIfam" id="TIGR00544">
    <property type="entry name" value="lgt"/>
    <property type="match status" value="1"/>
</dbReference>
<dbReference type="GO" id="GO:0042158">
    <property type="term" value="P:lipoprotein biosynthetic process"/>
    <property type="evidence" value="ECO:0007669"/>
    <property type="project" value="UniProtKB-UniRule"/>
</dbReference>